<evidence type="ECO:0000313" key="1">
    <source>
        <dbReference type="EMBL" id="SAI85010.1"/>
    </source>
</evidence>
<sequence>MSNINKKMGRDNIMVKAISTEKDLLLKADKVLPWEKFRNKLESLYLT</sequence>
<dbReference type="Proteomes" id="UP000076770">
    <property type="component" value="Chromosome i"/>
</dbReference>
<name>A0A157T198_SACSO</name>
<evidence type="ECO:0000313" key="2">
    <source>
        <dbReference type="Proteomes" id="UP000076770"/>
    </source>
</evidence>
<protein>
    <submittedName>
        <fullName evidence="1">ORF1 in transposon ISC1212</fullName>
    </submittedName>
</protein>
<accession>A0A157T198</accession>
<organism evidence="1 2">
    <name type="scientific">Saccharolobus solfataricus</name>
    <name type="common">Sulfolobus solfataricus</name>
    <dbReference type="NCBI Taxonomy" id="2287"/>
    <lineage>
        <taxon>Archaea</taxon>
        <taxon>Thermoproteota</taxon>
        <taxon>Thermoprotei</taxon>
        <taxon>Sulfolobales</taxon>
        <taxon>Sulfolobaceae</taxon>
        <taxon>Saccharolobus</taxon>
    </lineage>
</organism>
<reference evidence="2" key="1">
    <citation type="submission" date="2016-04" db="EMBL/GenBank/DDBJ databases">
        <authorList>
            <person name="Shah S.A."/>
            <person name="Garrett R.A."/>
        </authorList>
    </citation>
    <scope>NUCLEOTIDE SEQUENCE [LARGE SCALE GENOMIC DNA]</scope>
    <source>
        <strain evidence="2">ATCC 35091 / DSM 1616 / JCM 8930 / NBRC 15331 / P1</strain>
    </source>
</reference>
<dbReference type="AlphaFoldDB" id="A0A157T198"/>
<gene>
    <name evidence="1" type="ORF">SSOP1_1456</name>
</gene>
<dbReference type="EMBL" id="LT549890">
    <property type="protein sequence ID" value="SAI85010.1"/>
    <property type="molecule type" value="Genomic_DNA"/>
</dbReference>
<proteinExistence type="predicted"/>
<dbReference type="PATRIC" id="fig|2287.9.peg.1491"/>